<dbReference type="EMBL" id="CADCTG010000319">
    <property type="protein sequence ID" value="CAA9284493.1"/>
    <property type="molecule type" value="Genomic_DNA"/>
</dbReference>
<feature type="compositionally biased region" description="Basic residues" evidence="1">
    <location>
        <begin position="8"/>
        <end position="27"/>
    </location>
</feature>
<sequence length="193" mass="21626">ATLFLEPRRRHREHARRPLRRHGRALVRGRGAAPRRVLRRPRGPRRGRAARRPPRGADAGDRGLPRTVGRRGRLRRGDARVQPQLPRGLEARDRPGRRRVAGQAGRLRLLRRHGRRPARGGAAPPRFRRAARGDGARLRQLPRRAGAVRRGRAPQGPGRVRRRREDHAGPTRLVGGGAARRAVGAGLRRSRGV</sequence>
<proteinExistence type="predicted"/>
<name>A0A6J4JQ30_9PROT</name>
<dbReference type="AlphaFoldDB" id="A0A6J4JQ30"/>
<feature type="non-terminal residue" evidence="2">
    <location>
        <position position="1"/>
    </location>
</feature>
<evidence type="ECO:0000313" key="2">
    <source>
        <dbReference type="EMBL" id="CAA9284493.1"/>
    </source>
</evidence>
<feature type="non-terminal residue" evidence="2">
    <location>
        <position position="193"/>
    </location>
</feature>
<feature type="compositionally biased region" description="Basic residues" evidence="1">
    <location>
        <begin position="36"/>
        <end position="54"/>
    </location>
</feature>
<reference evidence="2" key="1">
    <citation type="submission" date="2020-02" db="EMBL/GenBank/DDBJ databases">
        <authorList>
            <person name="Meier V. D."/>
        </authorList>
    </citation>
    <scope>NUCLEOTIDE SEQUENCE</scope>
    <source>
        <strain evidence="2">AVDCRST_MAG08</strain>
    </source>
</reference>
<organism evidence="2">
    <name type="scientific">uncultured Acetobacteraceae bacterium</name>
    <dbReference type="NCBI Taxonomy" id="169975"/>
    <lineage>
        <taxon>Bacteria</taxon>
        <taxon>Pseudomonadati</taxon>
        <taxon>Pseudomonadota</taxon>
        <taxon>Alphaproteobacteria</taxon>
        <taxon>Acetobacterales</taxon>
        <taxon>Acetobacteraceae</taxon>
        <taxon>environmental samples</taxon>
    </lineage>
</organism>
<evidence type="ECO:0000256" key="1">
    <source>
        <dbReference type="SAM" id="MobiDB-lite"/>
    </source>
</evidence>
<gene>
    <name evidence="2" type="ORF">AVDCRST_MAG08-4092</name>
</gene>
<feature type="region of interest" description="Disordered" evidence="1">
    <location>
        <begin position="142"/>
        <end position="193"/>
    </location>
</feature>
<accession>A0A6J4JQ30</accession>
<feature type="compositionally biased region" description="Basic residues" evidence="1">
    <location>
        <begin position="142"/>
        <end position="152"/>
    </location>
</feature>
<feature type="compositionally biased region" description="Basic residues" evidence="1">
    <location>
        <begin position="108"/>
        <end position="118"/>
    </location>
</feature>
<feature type="region of interest" description="Disordered" evidence="1">
    <location>
        <begin position="1"/>
        <end position="128"/>
    </location>
</feature>
<protein>
    <submittedName>
        <fullName evidence="2">NADPH-dependent FMN reductase</fullName>
    </submittedName>
</protein>